<dbReference type="Gene3D" id="3.60.21.10">
    <property type="match status" value="1"/>
</dbReference>
<dbReference type="InterPro" id="IPR029052">
    <property type="entry name" value="Metallo-depent_PP-like"/>
</dbReference>
<protein>
    <submittedName>
        <fullName evidence="2">Metallophosphoesterase family protein</fullName>
        <ecNumber evidence="2">3.1.-.-</ecNumber>
    </submittedName>
</protein>
<sequence>MAGRQAITMLHVSDMQFGAHHRFGTDGMTDGDREHASLAARLLKDLAWLREKRGVAPDLIVASGDLAEWARPAEFNHVHDFLSDLAEGLGLARDRVVMVPGNHDVNWKKCEAYFLNCQGDDHDPVLPYWPKWEPYFAMFSRFYADVRGWPPLASASPSTTFSDCHQDGCAT</sequence>
<keyword evidence="2" id="KW-0378">Hydrolase</keyword>
<dbReference type="GO" id="GO:0016787">
    <property type="term" value="F:hydrolase activity"/>
    <property type="evidence" value="ECO:0007669"/>
    <property type="project" value="UniProtKB-KW"/>
</dbReference>
<proteinExistence type="predicted"/>
<dbReference type="EC" id="3.1.-.-" evidence="2"/>
<feature type="domain" description="Calcineurin-like phosphoesterase" evidence="1">
    <location>
        <begin position="9"/>
        <end position="154"/>
    </location>
</feature>
<dbReference type="Proteomes" id="UP001589870">
    <property type="component" value="Unassembled WGS sequence"/>
</dbReference>
<name>A0ABV6U3T3_9ACTN</name>
<evidence type="ECO:0000313" key="3">
    <source>
        <dbReference type="Proteomes" id="UP001589870"/>
    </source>
</evidence>
<organism evidence="2 3">
    <name type="scientific">Sphaerimonospora cavernae</name>
    <dbReference type="NCBI Taxonomy" id="1740611"/>
    <lineage>
        <taxon>Bacteria</taxon>
        <taxon>Bacillati</taxon>
        <taxon>Actinomycetota</taxon>
        <taxon>Actinomycetes</taxon>
        <taxon>Streptosporangiales</taxon>
        <taxon>Streptosporangiaceae</taxon>
        <taxon>Sphaerimonospora</taxon>
    </lineage>
</organism>
<dbReference type="EMBL" id="JBHMQT010000023">
    <property type="protein sequence ID" value="MFC0863108.1"/>
    <property type="molecule type" value="Genomic_DNA"/>
</dbReference>
<keyword evidence="3" id="KW-1185">Reference proteome</keyword>
<dbReference type="Pfam" id="PF00149">
    <property type="entry name" value="Metallophos"/>
    <property type="match status" value="1"/>
</dbReference>
<evidence type="ECO:0000313" key="2">
    <source>
        <dbReference type="EMBL" id="MFC0863108.1"/>
    </source>
</evidence>
<dbReference type="RefSeq" id="WP_394301276.1">
    <property type="nucleotide sequence ID" value="NZ_JBHMQT010000023.1"/>
</dbReference>
<gene>
    <name evidence="2" type="ORF">ACFHYQ_12470</name>
</gene>
<dbReference type="SUPFAM" id="SSF56300">
    <property type="entry name" value="Metallo-dependent phosphatases"/>
    <property type="match status" value="1"/>
</dbReference>
<dbReference type="InterPro" id="IPR004843">
    <property type="entry name" value="Calcineurin-like_PHP"/>
</dbReference>
<reference evidence="2 3" key="1">
    <citation type="submission" date="2024-09" db="EMBL/GenBank/DDBJ databases">
        <authorList>
            <person name="Sun Q."/>
            <person name="Mori K."/>
        </authorList>
    </citation>
    <scope>NUCLEOTIDE SEQUENCE [LARGE SCALE GENOMIC DNA]</scope>
    <source>
        <strain evidence="2 3">TBRC 1851</strain>
    </source>
</reference>
<comment type="caution">
    <text evidence="2">The sequence shown here is derived from an EMBL/GenBank/DDBJ whole genome shotgun (WGS) entry which is preliminary data.</text>
</comment>
<accession>A0ABV6U3T3</accession>
<evidence type="ECO:0000259" key="1">
    <source>
        <dbReference type="Pfam" id="PF00149"/>
    </source>
</evidence>